<proteinExistence type="predicted"/>
<gene>
    <name evidence="3" type="ORF">SAMN05421829_102449</name>
</gene>
<dbReference type="RefSeq" id="WP_076600935.1">
    <property type="nucleotide sequence ID" value="NZ_FTMD01000002.1"/>
</dbReference>
<dbReference type="CDD" id="cd00009">
    <property type="entry name" value="AAA"/>
    <property type="match status" value="1"/>
</dbReference>
<dbReference type="PANTHER" id="PTHR32204">
    <property type="entry name" value="ATPASE RAVA"/>
    <property type="match status" value="1"/>
</dbReference>
<dbReference type="SMART" id="SM00382">
    <property type="entry name" value="AAA"/>
    <property type="match status" value="1"/>
</dbReference>
<evidence type="ECO:0000259" key="2">
    <source>
        <dbReference type="SMART" id="SM00382"/>
    </source>
</evidence>
<dbReference type="InterPro" id="IPR003593">
    <property type="entry name" value="AAA+_ATPase"/>
</dbReference>
<feature type="region of interest" description="Disordered" evidence="1">
    <location>
        <begin position="457"/>
        <end position="477"/>
    </location>
</feature>
<dbReference type="Proteomes" id="UP000186819">
    <property type="component" value="Unassembled WGS sequence"/>
</dbReference>
<dbReference type="InterPro" id="IPR041538">
    <property type="entry name" value="RavA-like_AAA_lid"/>
</dbReference>
<sequence length="477" mass="52057">MAPDRPPVPFLRESLRDRLVSLIATLERGLVERSHVVRLALLAALAGEHTLLVGPPGTAKSELARRLHLAFRDARYFERLLTRFSVPEELFGPLSIQALEQDRYERHTAGFLPDASIAFIDEVFKANSAILNALLTLLNEREFDNGAGRQRCPLISAIGATNEVPEDEVAEAFFDRFLLRVTVVPVSAEGFAELLGGDPSRAWRAPDERDALDAADLAALDAAAGRVSLPAAVTAMFAELRAHLAAAEVYVSDRRWVKAARLLRIAAASEGRGAVSLWDLLLLPWCTAPDAPRQAALGDWLCVRLGVREAFAPPRVTRIVEAFEAQLQAERNANDLDYDESGRLRFSAGDLADEIGDAKGGAQALRLTHTRQRRYGPAHIGARTRQIDELVARLDGYAAELDARRRDLTEYCVRSLWLDFGLAGRADESLAGTARVLADLRERIVAARAGFEGLPRLPADEGGEVPAPVAHEPLSAA</sequence>
<evidence type="ECO:0000313" key="3">
    <source>
        <dbReference type="EMBL" id="SIQ14469.1"/>
    </source>
</evidence>
<organism evidence="3 4">
    <name type="scientific">Aromatoleum tolulyticum</name>
    <dbReference type="NCBI Taxonomy" id="34027"/>
    <lineage>
        <taxon>Bacteria</taxon>
        <taxon>Pseudomonadati</taxon>
        <taxon>Pseudomonadota</taxon>
        <taxon>Betaproteobacteria</taxon>
        <taxon>Rhodocyclales</taxon>
        <taxon>Rhodocyclaceae</taxon>
        <taxon>Aromatoleum</taxon>
    </lineage>
</organism>
<protein>
    <submittedName>
        <fullName evidence="3">MoxR-like ATPase</fullName>
    </submittedName>
</protein>
<dbReference type="SUPFAM" id="SSF52540">
    <property type="entry name" value="P-loop containing nucleoside triphosphate hydrolases"/>
    <property type="match status" value="1"/>
</dbReference>
<name>A0A1N6QD00_9RHOO</name>
<dbReference type="OrthoDB" id="1814213at2"/>
<keyword evidence="4" id="KW-1185">Reference proteome</keyword>
<dbReference type="InterPro" id="IPR050513">
    <property type="entry name" value="RavA_ATPases"/>
</dbReference>
<feature type="domain" description="AAA+ ATPase" evidence="2">
    <location>
        <begin position="46"/>
        <end position="187"/>
    </location>
</feature>
<dbReference type="InterPro" id="IPR027417">
    <property type="entry name" value="P-loop_NTPase"/>
</dbReference>
<dbReference type="Pfam" id="PF17868">
    <property type="entry name" value="AAA_lid_8"/>
    <property type="match status" value="1"/>
</dbReference>
<evidence type="ECO:0000256" key="1">
    <source>
        <dbReference type="SAM" id="MobiDB-lite"/>
    </source>
</evidence>
<dbReference type="InterPro" id="IPR045427">
    <property type="entry name" value="MoxR"/>
</dbReference>
<dbReference type="PANTHER" id="PTHR32204:SF0">
    <property type="entry name" value="ATPASE RAVA"/>
    <property type="match status" value="1"/>
</dbReference>
<dbReference type="Pfam" id="PF20030">
    <property type="entry name" value="bpMoxR"/>
    <property type="match status" value="1"/>
</dbReference>
<accession>A0A1N6QD00</accession>
<dbReference type="AlphaFoldDB" id="A0A1N6QD00"/>
<dbReference type="STRING" id="34027.SAMN05421829_102449"/>
<evidence type="ECO:0000313" key="4">
    <source>
        <dbReference type="Proteomes" id="UP000186819"/>
    </source>
</evidence>
<dbReference type="Gene3D" id="3.40.50.300">
    <property type="entry name" value="P-loop containing nucleotide triphosphate hydrolases"/>
    <property type="match status" value="1"/>
</dbReference>
<dbReference type="EMBL" id="FTMD01000002">
    <property type="protein sequence ID" value="SIQ14469.1"/>
    <property type="molecule type" value="Genomic_DNA"/>
</dbReference>
<reference evidence="4" key="1">
    <citation type="submission" date="2017-01" db="EMBL/GenBank/DDBJ databases">
        <authorList>
            <person name="Varghese N."/>
            <person name="Submissions S."/>
        </authorList>
    </citation>
    <scope>NUCLEOTIDE SEQUENCE [LARGE SCALE GENOMIC DNA]</scope>
    <source>
        <strain evidence="4">ATCC 51758</strain>
    </source>
</reference>